<dbReference type="Proteomes" id="UP000001514">
    <property type="component" value="Unassembled WGS sequence"/>
</dbReference>
<gene>
    <name evidence="3" type="ORF">SELMODRAFT_123043</name>
</gene>
<protein>
    <recommendedName>
        <fullName evidence="2">Sugar phosphate transporter domain-containing protein</fullName>
    </recommendedName>
</protein>
<dbReference type="AlphaFoldDB" id="D8SRK7"/>
<feature type="transmembrane region" description="Helical" evidence="1">
    <location>
        <begin position="24"/>
        <end position="54"/>
    </location>
</feature>
<dbReference type="EMBL" id="GL377635">
    <property type="protein sequence ID" value="EFJ13163.1"/>
    <property type="molecule type" value="Genomic_DNA"/>
</dbReference>
<dbReference type="InterPro" id="IPR004853">
    <property type="entry name" value="Sugar_P_trans_dom"/>
</dbReference>
<evidence type="ECO:0000313" key="4">
    <source>
        <dbReference type="Proteomes" id="UP000001514"/>
    </source>
</evidence>
<accession>D8SRK7</accession>
<dbReference type="HOGENOM" id="CLU_2678395_0_0_1"/>
<feature type="domain" description="Sugar phosphate transporter" evidence="2">
    <location>
        <begin position="2"/>
        <end position="35"/>
    </location>
</feature>
<dbReference type="eggNOG" id="KOG1441">
    <property type="taxonomic scope" value="Eukaryota"/>
</dbReference>
<name>D8SRK7_SELML</name>
<dbReference type="KEGG" id="smo:SELMODRAFT_123043"/>
<keyword evidence="1" id="KW-1133">Transmembrane helix</keyword>
<evidence type="ECO:0000313" key="3">
    <source>
        <dbReference type="EMBL" id="EFJ13163.1"/>
    </source>
</evidence>
<feature type="non-terminal residue" evidence="3">
    <location>
        <position position="1"/>
    </location>
</feature>
<dbReference type="Gramene" id="EFJ13163">
    <property type="protein sequence ID" value="EFJ13163"/>
    <property type="gene ID" value="SELMODRAFT_123043"/>
</dbReference>
<dbReference type="Pfam" id="PF03151">
    <property type="entry name" value="TPT"/>
    <property type="match status" value="1"/>
</dbReference>
<evidence type="ECO:0000256" key="1">
    <source>
        <dbReference type="SAM" id="Phobius"/>
    </source>
</evidence>
<reference evidence="3 4" key="1">
    <citation type="journal article" date="2011" name="Science">
        <title>The Selaginella genome identifies genetic changes associated with the evolution of vascular plants.</title>
        <authorList>
            <person name="Banks J.A."/>
            <person name="Nishiyama T."/>
            <person name="Hasebe M."/>
            <person name="Bowman J.L."/>
            <person name="Gribskov M."/>
            <person name="dePamphilis C."/>
            <person name="Albert V.A."/>
            <person name="Aono N."/>
            <person name="Aoyama T."/>
            <person name="Ambrose B.A."/>
            <person name="Ashton N.W."/>
            <person name="Axtell M.J."/>
            <person name="Barker E."/>
            <person name="Barker M.S."/>
            <person name="Bennetzen J.L."/>
            <person name="Bonawitz N.D."/>
            <person name="Chapple C."/>
            <person name="Cheng C."/>
            <person name="Correa L.G."/>
            <person name="Dacre M."/>
            <person name="DeBarry J."/>
            <person name="Dreyer I."/>
            <person name="Elias M."/>
            <person name="Engstrom E.M."/>
            <person name="Estelle M."/>
            <person name="Feng L."/>
            <person name="Finet C."/>
            <person name="Floyd S.K."/>
            <person name="Frommer W.B."/>
            <person name="Fujita T."/>
            <person name="Gramzow L."/>
            <person name="Gutensohn M."/>
            <person name="Harholt J."/>
            <person name="Hattori M."/>
            <person name="Heyl A."/>
            <person name="Hirai T."/>
            <person name="Hiwatashi Y."/>
            <person name="Ishikawa M."/>
            <person name="Iwata M."/>
            <person name="Karol K.G."/>
            <person name="Koehler B."/>
            <person name="Kolukisaoglu U."/>
            <person name="Kubo M."/>
            <person name="Kurata T."/>
            <person name="Lalonde S."/>
            <person name="Li K."/>
            <person name="Li Y."/>
            <person name="Litt A."/>
            <person name="Lyons E."/>
            <person name="Manning G."/>
            <person name="Maruyama T."/>
            <person name="Michael T.P."/>
            <person name="Mikami K."/>
            <person name="Miyazaki S."/>
            <person name="Morinaga S."/>
            <person name="Murata T."/>
            <person name="Mueller-Roeber B."/>
            <person name="Nelson D.R."/>
            <person name="Obara M."/>
            <person name="Oguri Y."/>
            <person name="Olmstead R.G."/>
            <person name="Onodera N."/>
            <person name="Petersen B.L."/>
            <person name="Pils B."/>
            <person name="Prigge M."/>
            <person name="Rensing S.A."/>
            <person name="Riano-Pachon D.M."/>
            <person name="Roberts A.W."/>
            <person name="Sato Y."/>
            <person name="Scheller H.V."/>
            <person name="Schulz B."/>
            <person name="Schulz C."/>
            <person name="Shakirov E.V."/>
            <person name="Shibagaki N."/>
            <person name="Shinohara N."/>
            <person name="Shippen D.E."/>
            <person name="Soerensen I."/>
            <person name="Sotooka R."/>
            <person name="Sugimoto N."/>
            <person name="Sugita M."/>
            <person name="Sumikawa N."/>
            <person name="Tanurdzic M."/>
            <person name="Theissen G."/>
            <person name="Ulvskov P."/>
            <person name="Wakazuki S."/>
            <person name="Weng J.K."/>
            <person name="Willats W.W."/>
            <person name="Wipf D."/>
            <person name="Wolf P.G."/>
            <person name="Yang L."/>
            <person name="Zimmer A.D."/>
            <person name="Zhu Q."/>
            <person name="Mitros T."/>
            <person name="Hellsten U."/>
            <person name="Loque D."/>
            <person name="Otillar R."/>
            <person name="Salamov A."/>
            <person name="Schmutz J."/>
            <person name="Shapiro H."/>
            <person name="Lindquist E."/>
            <person name="Lucas S."/>
            <person name="Rokhsar D."/>
            <person name="Grigoriev I.V."/>
        </authorList>
    </citation>
    <scope>NUCLEOTIDE SEQUENCE [LARGE SCALE GENOMIC DNA]</scope>
</reference>
<sequence>QVGNNTLERVAPLSHEVGNVLKRVVVIVFFILVLESFPVIRLMIQVSFFVCLYLGSRITRQTAVGTTMAIAGVAF</sequence>
<organism evidence="4">
    <name type="scientific">Selaginella moellendorffii</name>
    <name type="common">Spikemoss</name>
    <dbReference type="NCBI Taxonomy" id="88036"/>
    <lineage>
        <taxon>Eukaryota</taxon>
        <taxon>Viridiplantae</taxon>
        <taxon>Streptophyta</taxon>
        <taxon>Embryophyta</taxon>
        <taxon>Tracheophyta</taxon>
        <taxon>Lycopodiopsida</taxon>
        <taxon>Selaginellales</taxon>
        <taxon>Selaginellaceae</taxon>
        <taxon>Selaginella</taxon>
    </lineage>
</organism>
<evidence type="ECO:0000259" key="2">
    <source>
        <dbReference type="Pfam" id="PF03151"/>
    </source>
</evidence>
<keyword evidence="4" id="KW-1185">Reference proteome</keyword>
<keyword evidence="1" id="KW-0472">Membrane</keyword>
<proteinExistence type="predicted"/>
<keyword evidence="1" id="KW-0812">Transmembrane</keyword>
<dbReference type="InParanoid" id="D8SRK7"/>